<gene>
    <name evidence="5" type="ORF">M0812_04584</name>
</gene>
<dbReference type="InterPro" id="IPR011333">
    <property type="entry name" value="SKP1/BTB/POZ_sf"/>
</dbReference>
<feature type="repeat" description="RCC1" evidence="3">
    <location>
        <begin position="204"/>
        <end position="255"/>
    </location>
</feature>
<feature type="domain" description="BTB" evidence="4">
    <location>
        <begin position="454"/>
        <end position="536"/>
    </location>
</feature>
<evidence type="ECO:0000256" key="2">
    <source>
        <dbReference type="ARBA" id="ARBA00022737"/>
    </source>
</evidence>
<evidence type="ECO:0000259" key="4">
    <source>
        <dbReference type="PROSITE" id="PS50097"/>
    </source>
</evidence>
<sequence>MSLKSTENINGYSCGRTENNSLGVRPTNNKNFTAIPFKFTHVGSGYQMTWFALSDLDNSVIYFSKDDPNLFGEQKKKYKLGRIAKMRGGTHHLLLLTKMGRVFTMGQNKFGQLGLGVLKYAKTPTELLFFQENGLAVKKIDCGYDQSFFLCDNNELYYCGRIGFGQLNGNDPSDSFIPKLCSTNVKKMWAGCESYHFFFVKENNQVFAMGHNSSGQLGVGDKNPGKTPKLVPNLKGDEIVDMSMGYSFSCLIKRNKEENNIVYQTGKNSQVFKIIPTLEKENIVQIQSGCYHTLARSMKNELWAWGTGSKGEIPHGNTTQSPVKILFNELNTENDIKIHCGCYTNFVYIKSEPSMAKEFAMAFDNEEMVDLEINTVKVNKFFVEYRLGLKENAFKKKLEAHNKEDLKTFFLYVYSGVGARLSIVKEICQELGIQPLTEKIEDDLLRLYKDEESKDFYVLVSMNDDDDQEDDEIGEEDFEEIPVHKFILAVRSGLFREMFSNVKEETQRVKDYSNKTIESLEILIKFLYTNTIELTADDDPQLIVEELSDAIEYYQLEGSLLDINLNNIKQQFNLKF</sequence>
<protein>
    <submittedName>
        <fullName evidence="5">Btk-binding protein-related</fullName>
    </submittedName>
</protein>
<dbReference type="InterPro" id="IPR000408">
    <property type="entry name" value="Reg_chr_condens"/>
</dbReference>
<dbReference type="PRINTS" id="PR00633">
    <property type="entry name" value="RCCNDNSATION"/>
</dbReference>
<reference evidence="5" key="1">
    <citation type="submission" date="2022-08" db="EMBL/GenBank/DDBJ databases">
        <title>Novel sulphate-reducing endosymbionts in the free-living metamonad Anaeramoeba.</title>
        <authorList>
            <person name="Jerlstrom-Hultqvist J."/>
            <person name="Cepicka I."/>
            <person name="Gallot-Lavallee L."/>
            <person name="Salas-Leiva D."/>
            <person name="Curtis B.A."/>
            <person name="Zahonova K."/>
            <person name="Pipaliya S."/>
            <person name="Dacks J."/>
            <person name="Roger A.J."/>
        </authorList>
    </citation>
    <scope>NUCLEOTIDE SEQUENCE</scope>
    <source>
        <strain evidence="5">Busselton2</strain>
    </source>
</reference>
<evidence type="ECO:0000256" key="1">
    <source>
        <dbReference type="ARBA" id="ARBA00022658"/>
    </source>
</evidence>
<accession>A0AAV8AJ65</accession>
<dbReference type="InterPro" id="IPR009091">
    <property type="entry name" value="RCC1/BLIP-II"/>
</dbReference>
<dbReference type="AlphaFoldDB" id="A0AAV8AJ65"/>
<dbReference type="PROSITE" id="PS50012">
    <property type="entry name" value="RCC1_3"/>
    <property type="match status" value="2"/>
</dbReference>
<dbReference type="InterPro" id="IPR000210">
    <property type="entry name" value="BTB/POZ_dom"/>
</dbReference>
<dbReference type="Pfam" id="PF25390">
    <property type="entry name" value="WD40_RLD"/>
    <property type="match status" value="1"/>
</dbReference>
<dbReference type="PANTHER" id="PTHR45982:SF1">
    <property type="entry name" value="REGULATOR OF CHROMOSOME CONDENSATION"/>
    <property type="match status" value="1"/>
</dbReference>
<evidence type="ECO:0000256" key="3">
    <source>
        <dbReference type="PROSITE-ProRule" id="PRU00235"/>
    </source>
</evidence>
<dbReference type="SUPFAM" id="SSF54695">
    <property type="entry name" value="POZ domain"/>
    <property type="match status" value="1"/>
</dbReference>
<evidence type="ECO:0000313" key="6">
    <source>
        <dbReference type="Proteomes" id="UP001146793"/>
    </source>
</evidence>
<comment type="caution">
    <text evidence="5">The sequence shown here is derived from an EMBL/GenBank/DDBJ whole genome shotgun (WGS) entry which is preliminary data.</text>
</comment>
<proteinExistence type="predicted"/>
<dbReference type="Gene3D" id="3.30.710.10">
    <property type="entry name" value="Potassium Channel Kv1.1, Chain A"/>
    <property type="match status" value="1"/>
</dbReference>
<dbReference type="Proteomes" id="UP001146793">
    <property type="component" value="Unassembled WGS sequence"/>
</dbReference>
<dbReference type="EMBL" id="JANTQA010000008">
    <property type="protein sequence ID" value="KAJ3452807.1"/>
    <property type="molecule type" value="Genomic_DNA"/>
</dbReference>
<name>A0AAV8AJ65_9EUKA</name>
<dbReference type="PROSITE" id="PS50097">
    <property type="entry name" value="BTB"/>
    <property type="match status" value="1"/>
</dbReference>
<dbReference type="SUPFAM" id="SSF50985">
    <property type="entry name" value="RCC1/BLIP-II"/>
    <property type="match status" value="1"/>
</dbReference>
<dbReference type="Gene3D" id="2.130.10.30">
    <property type="entry name" value="Regulator of chromosome condensation 1/beta-lactamase-inhibitor protein II"/>
    <property type="match status" value="1"/>
</dbReference>
<keyword evidence="1" id="KW-0344">Guanine-nucleotide releasing factor</keyword>
<dbReference type="InterPro" id="IPR058923">
    <property type="entry name" value="RCC1-like_dom"/>
</dbReference>
<dbReference type="InterPro" id="IPR051553">
    <property type="entry name" value="Ran_GTPase-activating"/>
</dbReference>
<feature type="repeat" description="RCC1" evidence="3">
    <location>
        <begin position="100"/>
        <end position="153"/>
    </location>
</feature>
<dbReference type="Pfam" id="PF00651">
    <property type="entry name" value="BTB"/>
    <property type="match status" value="1"/>
</dbReference>
<keyword evidence="2" id="KW-0677">Repeat</keyword>
<evidence type="ECO:0000313" key="5">
    <source>
        <dbReference type="EMBL" id="KAJ3452807.1"/>
    </source>
</evidence>
<dbReference type="CDD" id="cd18186">
    <property type="entry name" value="BTB_POZ_ZBTB_KLHL-like"/>
    <property type="match status" value="1"/>
</dbReference>
<organism evidence="5 6">
    <name type="scientific">Anaeramoeba flamelloides</name>
    <dbReference type="NCBI Taxonomy" id="1746091"/>
    <lineage>
        <taxon>Eukaryota</taxon>
        <taxon>Metamonada</taxon>
        <taxon>Anaeramoebidae</taxon>
        <taxon>Anaeramoeba</taxon>
    </lineage>
</organism>
<dbReference type="PANTHER" id="PTHR45982">
    <property type="entry name" value="REGULATOR OF CHROMOSOME CONDENSATION"/>
    <property type="match status" value="1"/>
</dbReference>